<organism evidence="2">
    <name type="scientific">uncultured Mycobacterium sp</name>
    <dbReference type="NCBI Taxonomy" id="171292"/>
    <lineage>
        <taxon>Bacteria</taxon>
        <taxon>Bacillati</taxon>
        <taxon>Actinomycetota</taxon>
        <taxon>Actinomycetes</taxon>
        <taxon>Mycobacteriales</taxon>
        <taxon>Mycobacteriaceae</taxon>
        <taxon>Mycobacterium</taxon>
        <taxon>environmental samples</taxon>
    </lineage>
</organism>
<accession>A0A1Y5P6C1</accession>
<dbReference type="SUPFAM" id="SSF140453">
    <property type="entry name" value="EsxAB dimer-like"/>
    <property type="match status" value="1"/>
</dbReference>
<dbReference type="NCBIfam" id="TIGR03930">
    <property type="entry name" value="WXG100_ESAT6"/>
    <property type="match status" value="1"/>
</dbReference>
<reference evidence="2" key="1">
    <citation type="submission" date="2016-03" db="EMBL/GenBank/DDBJ databases">
        <authorList>
            <person name="Ploux O."/>
        </authorList>
    </citation>
    <scope>NUCLEOTIDE SEQUENCE</scope>
    <source>
        <strain evidence="2">UC10</strain>
    </source>
</reference>
<dbReference type="Gene3D" id="1.10.287.1060">
    <property type="entry name" value="ESAT-6-like"/>
    <property type="match status" value="1"/>
</dbReference>
<gene>
    <name evidence="2" type="ORF">MHPYR_150038</name>
</gene>
<dbReference type="AlphaFoldDB" id="A0A1Y5P6C1"/>
<protein>
    <recommendedName>
        <fullName evidence="1">ESAT-6-like protein</fullName>
    </recommendedName>
</protein>
<dbReference type="InterPro" id="IPR036689">
    <property type="entry name" value="ESAT-6-like_sf"/>
</dbReference>
<dbReference type="EMBL" id="FLQS01000007">
    <property type="protein sequence ID" value="SBS72869.1"/>
    <property type="molecule type" value="Genomic_DNA"/>
</dbReference>
<comment type="similarity">
    <text evidence="1">Belongs to the WXG100 family.</text>
</comment>
<name>A0A1Y5P6C1_9MYCO</name>
<evidence type="ECO:0000313" key="2">
    <source>
        <dbReference type="EMBL" id="SBS72869.1"/>
    </source>
</evidence>
<sequence>MTVDPVLSYNFAEIDAAVLADIQGTSARLGAALDDLNRQIAPLREVWTADAAAAYQAEQASWQQAASALHDILVRLGTAVRDGAADVADADRRAAGMWG</sequence>
<proteinExistence type="inferred from homology"/>
<dbReference type="InterPro" id="IPR010310">
    <property type="entry name" value="T7SS_ESAT-6-like"/>
</dbReference>
<evidence type="ECO:0000256" key="1">
    <source>
        <dbReference type="RuleBase" id="RU362001"/>
    </source>
</evidence>
<dbReference type="Pfam" id="PF06013">
    <property type="entry name" value="WXG100"/>
    <property type="match status" value="1"/>
</dbReference>